<name>A0A5C3MRP1_9AGAM</name>
<protein>
    <submittedName>
        <fullName evidence="1">Uncharacterized protein</fullName>
    </submittedName>
</protein>
<dbReference type="Proteomes" id="UP000305948">
    <property type="component" value="Unassembled WGS sequence"/>
</dbReference>
<gene>
    <name evidence="1" type="ORF">OE88DRAFT_1665255</name>
</gene>
<keyword evidence="2" id="KW-1185">Reference proteome</keyword>
<dbReference type="AlphaFoldDB" id="A0A5C3MRP1"/>
<evidence type="ECO:0000313" key="1">
    <source>
        <dbReference type="EMBL" id="TFK47690.1"/>
    </source>
</evidence>
<evidence type="ECO:0000313" key="2">
    <source>
        <dbReference type="Proteomes" id="UP000305948"/>
    </source>
</evidence>
<proteinExistence type="predicted"/>
<organism evidence="1 2">
    <name type="scientific">Heliocybe sulcata</name>
    <dbReference type="NCBI Taxonomy" id="5364"/>
    <lineage>
        <taxon>Eukaryota</taxon>
        <taxon>Fungi</taxon>
        <taxon>Dikarya</taxon>
        <taxon>Basidiomycota</taxon>
        <taxon>Agaricomycotina</taxon>
        <taxon>Agaricomycetes</taxon>
        <taxon>Gloeophyllales</taxon>
        <taxon>Gloeophyllaceae</taxon>
        <taxon>Heliocybe</taxon>
    </lineage>
</organism>
<sequence>MPSSTIEQYFVDLLNIERYDSLRDYINTYRAHSRLIAQIHAYVFDESEIPHA</sequence>
<reference evidence="1 2" key="1">
    <citation type="journal article" date="2019" name="Nat. Ecol. Evol.">
        <title>Megaphylogeny resolves global patterns of mushroom evolution.</title>
        <authorList>
            <person name="Varga T."/>
            <person name="Krizsan K."/>
            <person name="Foldi C."/>
            <person name="Dima B."/>
            <person name="Sanchez-Garcia M."/>
            <person name="Sanchez-Ramirez S."/>
            <person name="Szollosi G.J."/>
            <person name="Szarkandi J.G."/>
            <person name="Papp V."/>
            <person name="Albert L."/>
            <person name="Andreopoulos W."/>
            <person name="Angelini C."/>
            <person name="Antonin V."/>
            <person name="Barry K.W."/>
            <person name="Bougher N.L."/>
            <person name="Buchanan P."/>
            <person name="Buyck B."/>
            <person name="Bense V."/>
            <person name="Catcheside P."/>
            <person name="Chovatia M."/>
            <person name="Cooper J."/>
            <person name="Damon W."/>
            <person name="Desjardin D."/>
            <person name="Finy P."/>
            <person name="Geml J."/>
            <person name="Haridas S."/>
            <person name="Hughes K."/>
            <person name="Justo A."/>
            <person name="Karasinski D."/>
            <person name="Kautmanova I."/>
            <person name="Kiss B."/>
            <person name="Kocsube S."/>
            <person name="Kotiranta H."/>
            <person name="LaButti K.M."/>
            <person name="Lechner B.E."/>
            <person name="Liimatainen K."/>
            <person name="Lipzen A."/>
            <person name="Lukacs Z."/>
            <person name="Mihaltcheva S."/>
            <person name="Morgado L.N."/>
            <person name="Niskanen T."/>
            <person name="Noordeloos M.E."/>
            <person name="Ohm R.A."/>
            <person name="Ortiz-Santana B."/>
            <person name="Ovrebo C."/>
            <person name="Racz N."/>
            <person name="Riley R."/>
            <person name="Savchenko A."/>
            <person name="Shiryaev A."/>
            <person name="Soop K."/>
            <person name="Spirin V."/>
            <person name="Szebenyi C."/>
            <person name="Tomsovsky M."/>
            <person name="Tulloss R.E."/>
            <person name="Uehling J."/>
            <person name="Grigoriev I.V."/>
            <person name="Vagvolgyi C."/>
            <person name="Papp T."/>
            <person name="Martin F.M."/>
            <person name="Miettinen O."/>
            <person name="Hibbett D.S."/>
            <person name="Nagy L.G."/>
        </authorList>
    </citation>
    <scope>NUCLEOTIDE SEQUENCE [LARGE SCALE GENOMIC DNA]</scope>
    <source>
        <strain evidence="1 2">OMC1185</strain>
    </source>
</reference>
<dbReference type="EMBL" id="ML213522">
    <property type="protein sequence ID" value="TFK47690.1"/>
    <property type="molecule type" value="Genomic_DNA"/>
</dbReference>
<accession>A0A5C3MRP1</accession>